<evidence type="ECO:0000313" key="3">
    <source>
        <dbReference type="Proteomes" id="UP000237246"/>
    </source>
</evidence>
<dbReference type="EMBL" id="PPHD01023866">
    <property type="protein sequence ID" value="POI27417.1"/>
    <property type="molecule type" value="Genomic_DNA"/>
</dbReference>
<organism evidence="2 3">
    <name type="scientific">Bambusicola thoracicus</name>
    <name type="common">Chinese bamboo-partridge</name>
    <name type="synonym">Perdix thoracica</name>
    <dbReference type="NCBI Taxonomy" id="9083"/>
    <lineage>
        <taxon>Eukaryota</taxon>
        <taxon>Metazoa</taxon>
        <taxon>Chordata</taxon>
        <taxon>Craniata</taxon>
        <taxon>Vertebrata</taxon>
        <taxon>Euteleostomi</taxon>
        <taxon>Archelosauria</taxon>
        <taxon>Archosauria</taxon>
        <taxon>Dinosauria</taxon>
        <taxon>Saurischia</taxon>
        <taxon>Theropoda</taxon>
        <taxon>Coelurosauria</taxon>
        <taxon>Aves</taxon>
        <taxon>Neognathae</taxon>
        <taxon>Galloanserae</taxon>
        <taxon>Galliformes</taxon>
        <taxon>Phasianidae</taxon>
        <taxon>Perdicinae</taxon>
        <taxon>Bambusicola</taxon>
    </lineage>
</organism>
<sequence length="144" mass="15475">MIPFPPPPPGLPPPPGMLLPPMPGPARTLRIPVPQAHPQAPPPVVLPVPRPPLTQSSLINNREQPGTSAVPSLAPVGARLPPPLPQNLLYTVSEHTYEPDGYNPEAPSITSAGRSQYRQFFTRAQTQRPNLIGLTSGEMDTNPR</sequence>
<feature type="region of interest" description="Disordered" evidence="1">
    <location>
        <begin position="123"/>
        <end position="144"/>
    </location>
</feature>
<feature type="region of interest" description="Disordered" evidence="1">
    <location>
        <begin position="1"/>
        <end position="79"/>
    </location>
</feature>
<gene>
    <name evidence="2" type="ORF">CIB84_008833</name>
</gene>
<feature type="compositionally biased region" description="Pro residues" evidence="1">
    <location>
        <begin position="39"/>
        <end position="52"/>
    </location>
</feature>
<comment type="caution">
    <text evidence="2">The sequence shown here is derived from an EMBL/GenBank/DDBJ whole genome shotgun (WGS) entry which is preliminary data.</text>
</comment>
<dbReference type="Proteomes" id="UP000237246">
    <property type="component" value="Unassembled WGS sequence"/>
</dbReference>
<dbReference type="AlphaFoldDB" id="A0A2P4STH3"/>
<feature type="compositionally biased region" description="Pro residues" evidence="1">
    <location>
        <begin position="1"/>
        <end position="24"/>
    </location>
</feature>
<keyword evidence="3" id="KW-1185">Reference proteome</keyword>
<name>A0A2P4STH3_BAMTH</name>
<feature type="compositionally biased region" description="Polar residues" evidence="1">
    <location>
        <begin position="54"/>
        <end position="70"/>
    </location>
</feature>
<evidence type="ECO:0000313" key="2">
    <source>
        <dbReference type="EMBL" id="POI27417.1"/>
    </source>
</evidence>
<evidence type="ECO:0000256" key="1">
    <source>
        <dbReference type="SAM" id="MobiDB-lite"/>
    </source>
</evidence>
<dbReference type="OrthoDB" id="443401at2759"/>
<proteinExistence type="predicted"/>
<feature type="non-terminal residue" evidence="2">
    <location>
        <position position="144"/>
    </location>
</feature>
<protein>
    <submittedName>
        <fullName evidence="2">Uncharacterized protein</fullName>
    </submittedName>
</protein>
<reference evidence="2 3" key="1">
    <citation type="submission" date="2018-01" db="EMBL/GenBank/DDBJ databases">
        <title>Comparison of the Chinese Bamboo Partridge and Red Junglefowl genome sequences highlights the importance of demography in genome evolution.</title>
        <authorList>
            <person name="Tiley G.P."/>
            <person name="Kimball R.T."/>
            <person name="Braun E.L."/>
            <person name="Burleigh J.G."/>
        </authorList>
    </citation>
    <scope>NUCLEOTIDE SEQUENCE [LARGE SCALE GENOMIC DNA]</scope>
    <source>
        <strain evidence="2">RTK389</strain>
        <tissue evidence="2">Blood</tissue>
    </source>
</reference>
<accession>A0A2P4STH3</accession>